<feature type="transmembrane region" description="Helical" evidence="5">
    <location>
        <begin position="209"/>
        <end position="228"/>
    </location>
</feature>
<dbReference type="Proteomes" id="UP000093501">
    <property type="component" value="Unassembled WGS sequence"/>
</dbReference>
<keyword evidence="8" id="KW-1185">Reference proteome</keyword>
<keyword evidence="2 5" id="KW-0812">Transmembrane</keyword>
<dbReference type="PROSITE" id="PS50801">
    <property type="entry name" value="STAS"/>
    <property type="match status" value="1"/>
</dbReference>
<dbReference type="InterPro" id="IPR002645">
    <property type="entry name" value="STAS_dom"/>
</dbReference>
<feature type="domain" description="STAS" evidence="6">
    <location>
        <begin position="359"/>
        <end position="444"/>
    </location>
</feature>
<feature type="transmembrane region" description="Helical" evidence="5">
    <location>
        <begin position="298"/>
        <end position="322"/>
    </location>
</feature>
<comment type="caution">
    <text evidence="7">The sequence shown here is derived from an EMBL/GenBank/DDBJ whole genome shotgun (WGS) entry which is preliminary data.</text>
</comment>
<sequence>MEHYRSLVGQHLISVAGLWPTRRDYTGLRSSWAKDLLAGVTVGVVALPLALGFGVASGVGAAAGLVTAIVAGVVAAVFGGSHLQVSGPTGAMTVVLLPVIAKHGVATVPLLAILAGLLVIAMALTAVGRAVEFIPVSVVEGFTIGIGVIIGLQQLPLILGTERGEAESTLVSSWLTLGATDWTRAWQPLVVAAGVIALHLVGHRFFRHLPLSLIAIVVATGAIARTAVNVRSGARTRLASVSHAVVLLLVMLLLAPLVSRIPMAALGGVLLVTAGRMINLRLVRTLTHVTRADRNTFWLTLGATVLLDLVAAVLLGIGMAALMSLRHMASYSVVARQNLPTNTREGDVDFSPGHEHLRPRVAIFRVDGALFYGDARRFVDEVTAVDEGTQAVILRCHRMRILDASGADAIKAVARQLRARDIVFVVQGMTESQQRTCRLMRAFDEDCHVRELSQAVTRVERDLASRV</sequence>
<reference evidence="8" key="1">
    <citation type="submission" date="2016-07" db="EMBL/GenBank/DDBJ databases">
        <authorList>
            <person name="Florea S."/>
            <person name="Webb J.S."/>
            <person name="Jaromczyk J."/>
            <person name="Schardl C.L."/>
        </authorList>
    </citation>
    <scope>NUCLEOTIDE SEQUENCE [LARGE SCALE GENOMIC DNA]</scope>
    <source>
        <strain evidence="8">IPBSL-7</strain>
    </source>
</reference>
<evidence type="ECO:0000256" key="2">
    <source>
        <dbReference type="ARBA" id="ARBA00022692"/>
    </source>
</evidence>
<evidence type="ECO:0000313" key="8">
    <source>
        <dbReference type="Proteomes" id="UP000093501"/>
    </source>
</evidence>
<dbReference type="InterPro" id="IPR036513">
    <property type="entry name" value="STAS_dom_sf"/>
</dbReference>
<dbReference type="PANTHER" id="PTHR11814">
    <property type="entry name" value="SULFATE TRANSPORTER"/>
    <property type="match status" value="1"/>
</dbReference>
<evidence type="ECO:0000259" key="6">
    <source>
        <dbReference type="PROSITE" id="PS50801"/>
    </source>
</evidence>
<dbReference type="Gene3D" id="3.30.750.24">
    <property type="entry name" value="STAS domain"/>
    <property type="match status" value="1"/>
</dbReference>
<comment type="subcellular location">
    <subcellularLocation>
        <location evidence="1">Membrane</location>
        <topology evidence="1">Multi-pass membrane protein</topology>
    </subcellularLocation>
</comment>
<keyword evidence="3 5" id="KW-1133">Transmembrane helix</keyword>
<dbReference type="GO" id="GO:0055085">
    <property type="term" value="P:transmembrane transport"/>
    <property type="evidence" value="ECO:0007669"/>
    <property type="project" value="InterPro"/>
</dbReference>
<feature type="transmembrane region" description="Helical" evidence="5">
    <location>
        <begin position="133"/>
        <end position="152"/>
    </location>
</feature>
<accession>A0A1C0ARV0</accession>
<evidence type="ECO:0000256" key="4">
    <source>
        <dbReference type="ARBA" id="ARBA00023136"/>
    </source>
</evidence>
<keyword evidence="4 5" id="KW-0472">Membrane</keyword>
<feature type="transmembrane region" description="Helical" evidence="5">
    <location>
        <begin position="185"/>
        <end position="202"/>
    </location>
</feature>
<name>A0A1C0ARV0_9ACTN</name>
<dbReference type="InterPro" id="IPR011547">
    <property type="entry name" value="SLC26A/SulP_dom"/>
</dbReference>
<dbReference type="Pfam" id="PF00916">
    <property type="entry name" value="Sulfate_transp"/>
    <property type="match status" value="1"/>
</dbReference>
<dbReference type="GO" id="GO:0016020">
    <property type="term" value="C:membrane"/>
    <property type="evidence" value="ECO:0007669"/>
    <property type="project" value="UniProtKB-SubCell"/>
</dbReference>
<evidence type="ECO:0000256" key="3">
    <source>
        <dbReference type="ARBA" id="ARBA00022989"/>
    </source>
</evidence>
<feature type="transmembrane region" description="Helical" evidence="5">
    <location>
        <begin position="63"/>
        <end position="85"/>
    </location>
</feature>
<gene>
    <name evidence="7" type="ORF">BCR15_12195</name>
</gene>
<evidence type="ECO:0000256" key="5">
    <source>
        <dbReference type="SAM" id="Phobius"/>
    </source>
</evidence>
<protein>
    <recommendedName>
        <fullName evidence="6">STAS domain-containing protein</fullName>
    </recommendedName>
</protein>
<evidence type="ECO:0000256" key="1">
    <source>
        <dbReference type="ARBA" id="ARBA00004141"/>
    </source>
</evidence>
<organism evidence="7 8">
    <name type="scientific">Tessaracoccus lapidicaptus</name>
    <dbReference type="NCBI Taxonomy" id="1427523"/>
    <lineage>
        <taxon>Bacteria</taxon>
        <taxon>Bacillati</taxon>
        <taxon>Actinomycetota</taxon>
        <taxon>Actinomycetes</taxon>
        <taxon>Propionibacteriales</taxon>
        <taxon>Propionibacteriaceae</taxon>
        <taxon>Tessaracoccus</taxon>
    </lineage>
</organism>
<evidence type="ECO:0000313" key="7">
    <source>
        <dbReference type="EMBL" id="OCL37020.1"/>
    </source>
</evidence>
<dbReference type="Pfam" id="PF01740">
    <property type="entry name" value="STAS"/>
    <property type="match status" value="1"/>
</dbReference>
<proteinExistence type="predicted"/>
<dbReference type="InterPro" id="IPR001902">
    <property type="entry name" value="SLC26A/SulP_fam"/>
</dbReference>
<dbReference type="AlphaFoldDB" id="A0A1C0ARV0"/>
<dbReference type="SUPFAM" id="SSF52091">
    <property type="entry name" value="SpoIIaa-like"/>
    <property type="match status" value="1"/>
</dbReference>
<feature type="transmembrane region" description="Helical" evidence="5">
    <location>
        <begin position="234"/>
        <end position="254"/>
    </location>
</feature>
<feature type="transmembrane region" description="Helical" evidence="5">
    <location>
        <begin position="105"/>
        <end position="126"/>
    </location>
</feature>
<dbReference type="EMBL" id="MBQD01000003">
    <property type="protein sequence ID" value="OCL37020.1"/>
    <property type="molecule type" value="Genomic_DNA"/>
</dbReference>
<dbReference type="CDD" id="cd07042">
    <property type="entry name" value="STAS_SulP_like_sulfate_transporter"/>
    <property type="match status" value="1"/>
</dbReference>
<feature type="transmembrane region" description="Helical" evidence="5">
    <location>
        <begin position="36"/>
        <end position="56"/>
    </location>
</feature>